<proteinExistence type="predicted"/>
<feature type="region of interest" description="Disordered" evidence="8">
    <location>
        <begin position="411"/>
        <end position="446"/>
    </location>
</feature>
<dbReference type="GO" id="GO:0004896">
    <property type="term" value="F:cytokine receptor activity"/>
    <property type="evidence" value="ECO:0007669"/>
    <property type="project" value="TreeGrafter"/>
</dbReference>
<evidence type="ECO:0000313" key="13">
    <source>
        <dbReference type="Proteomes" id="UP001174136"/>
    </source>
</evidence>
<sequence>MAALLTLLLALLRLWTLSAQELASEQGLRLEVLRVSCYCGAEKRLLGKQAVCVPMLSKYCSTRRTKYVGESTVVFSKLLTEPVFLESVVPPAKYDLLALGSGFRRSQFADLSGIRPQLTGCVSNDMETFRCSWSVGTFLNLSQPGDLRLFYINANQEKKKRSAQECPQYGPAGTNECFFNENHTSIWTTYSVQLCSRDRAVRYDEAFFHIEEIVQPDPPVGLNWTLLTVGLSGTHFDIKLSWEAPQTADVRTGWMTLQYEVQHRQGASAPWNAKALQRNTDTSLYGLQTNIDYEVRVRSKMLSSKEFGAFSDSIVIHVPSKVSRFPVAILLIFAALCFIGILMLVMQQKLMIILLPPVPGPKINGIDPELLKKGKLSELMSILGEQNNLKMNNNNNQNDPWEEFIDLDMEEEPSEPSCGAGGDGSLSSCRTPLPSPGLRDDSDSGRDSCCCCDAPSDHHHSSSCEPIFRQQPGPPGQDTSVWVPQEPSCPPVGPGDLYTQVSHVHCSGEVLLAAGEVEQPEEEEEVAEAAVEEGEKQKQEEKKKENAKIDFQLLVTMADAGGGYSSERDAGKRSVGEPSVAPSPSPFGEYQGCYPAGYTAAPPQSYTLVEGVDKQNSLLLRPNTTPAAQLFTPKAVPTPEGYLTPDLLRDITP</sequence>
<dbReference type="InterPro" id="IPR003961">
    <property type="entry name" value="FN3_dom"/>
</dbReference>
<feature type="transmembrane region" description="Helical" evidence="9">
    <location>
        <begin position="325"/>
        <end position="345"/>
    </location>
</feature>
<protein>
    <submittedName>
        <fullName evidence="12">Growth hormone receptor</fullName>
    </submittedName>
</protein>
<dbReference type="GO" id="GO:0009897">
    <property type="term" value="C:external side of plasma membrane"/>
    <property type="evidence" value="ECO:0007669"/>
    <property type="project" value="TreeGrafter"/>
</dbReference>
<comment type="subcellular location">
    <subcellularLocation>
        <location evidence="1">Membrane</location>
        <topology evidence="1">Single-pass type I membrane protein</topology>
    </subcellularLocation>
</comment>
<keyword evidence="6 12" id="KW-0675">Receptor</keyword>
<evidence type="ECO:0000256" key="1">
    <source>
        <dbReference type="ARBA" id="ARBA00004479"/>
    </source>
</evidence>
<dbReference type="Gene3D" id="2.60.40.10">
    <property type="entry name" value="Immunoglobulins"/>
    <property type="match status" value="2"/>
</dbReference>
<feature type="compositionally biased region" description="Basic and acidic residues" evidence="8">
    <location>
        <begin position="566"/>
        <end position="575"/>
    </location>
</feature>
<evidence type="ECO:0000256" key="2">
    <source>
        <dbReference type="ARBA" id="ARBA00022692"/>
    </source>
</evidence>
<dbReference type="SUPFAM" id="SSF49265">
    <property type="entry name" value="Fibronectin type III"/>
    <property type="match status" value="2"/>
</dbReference>
<accession>A0AA47M4I5</accession>
<keyword evidence="7" id="KW-0325">Glycoprotein</keyword>
<dbReference type="InterPro" id="IPR036116">
    <property type="entry name" value="FN3_sf"/>
</dbReference>
<dbReference type="PANTHER" id="PTHR23037">
    <property type="entry name" value="CYTOKINE RECEPTOR"/>
    <property type="match status" value="1"/>
</dbReference>
<dbReference type="CDD" id="cd00063">
    <property type="entry name" value="FN3"/>
    <property type="match status" value="1"/>
</dbReference>
<evidence type="ECO:0000256" key="8">
    <source>
        <dbReference type="SAM" id="MobiDB-lite"/>
    </source>
</evidence>
<dbReference type="InterPro" id="IPR025871">
    <property type="entry name" value="GHBP"/>
</dbReference>
<feature type="signal peptide" evidence="10">
    <location>
        <begin position="1"/>
        <end position="19"/>
    </location>
</feature>
<evidence type="ECO:0000256" key="10">
    <source>
        <dbReference type="SAM" id="SignalP"/>
    </source>
</evidence>
<dbReference type="Proteomes" id="UP001174136">
    <property type="component" value="Unassembled WGS sequence"/>
</dbReference>
<evidence type="ECO:0000256" key="3">
    <source>
        <dbReference type="ARBA" id="ARBA00022729"/>
    </source>
</evidence>
<evidence type="ECO:0000256" key="9">
    <source>
        <dbReference type="SAM" id="Phobius"/>
    </source>
</evidence>
<evidence type="ECO:0000256" key="6">
    <source>
        <dbReference type="ARBA" id="ARBA00023170"/>
    </source>
</evidence>
<organism evidence="12 13">
    <name type="scientific">Merluccius polli</name>
    <name type="common">Benguela hake</name>
    <name type="synonym">Merluccius cadenati</name>
    <dbReference type="NCBI Taxonomy" id="89951"/>
    <lineage>
        <taxon>Eukaryota</taxon>
        <taxon>Metazoa</taxon>
        <taxon>Chordata</taxon>
        <taxon>Craniata</taxon>
        <taxon>Vertebrata</taxon>
        <taxon>Euteleostomi</taxon>
        <taxon>Actinopterygii</taxon>
        <taxon>Neopterygii</taxon>
        <taxon>Teleostei</taxon>
        <taxon>Neoteleostei</taxon>
        <taxon>Acanthomorphata</taxon>
        <taxon>Zeiogadaria</taxon>
        <taxon>Gadariae</taxon>
        <taxon>Gadiformes</taxon>
        <taxon>Gadoidei</taxon>
        <taxon>Merlucciidae</taxon>
        <taxon>Merluccius</taxon>
    </lineage>
</organism>
<feature type="chain" id="PRO_5041296528" evidence="10">
    <location>
        <begin position="20"/>
        <end position="653"/>
    </location>
</feature>
<dbReference type="EMBL" id="JAOPHQ010005990">
    <property type="protein sequence ID" value="KAK0133397.1"/>
    <property type="molecule type" value="Genomic_DNA"/>
</dbReference>
<dbReference type="PROSITE" id="PS50853">
    <property type="entry name" value="FN3"/>
    <property type="match status" value="1"/>
</dbReference>
<name>A0AA47M4I5_MERPO</name>
<dbReference type="PANTHER" id="PTHR23037:SF46">
    <property type="entry name" value="INTERLEUKIN 5 RECEPTOR SUBUNIT ALPHA"/>
    <property type="match status" value="1"/>
</dbReference>
<gene>
    <name evidence="12" type="primary">GHR_1</name>
    <name evidence="12" type="ORF">N1851_031082</name>
</gene>
<keyword evidence="5 9" id="KW-0472">Membrane</keyword>
<dbReference type="AlphaFoldDB" id="A0AA47M4I5"/>
<feature type="region of interest" description="Disordered" evidence="8">
    <location>
        <begin position="560"/>
        <end position="592"/>
    </location>
</feature>
<feature type="domain" description="Fibronectin type-III" evidence="11">
    <location>
        <begin position="218"/>
        <end position="321"/>
    </location>
</feature>
<keyword evidence="13" id="KW-1185">Reference proteome</keyword>
<keyword evidence="2 9" id="KW-0812">Transmembrane</keyword>
<evidence type="ECO:0000313" key="12">
    <source>
        <dbReference type="EMBL" id="KAK0133397.1"/>
    </source>
</evidence>
<comment type="caution">
    <text evidence="12">The sequence shown here is derived from an EMBL/GenBank/DDBJ whole genome shotgun (WGS) entry which is preliminary data.</text>
</comment>
<keyword evidence="4 9" id="KW-1133">Transmembrane helix</keyword>
<keyword evidence="3 10" id="KW-0732">Signal</keyword>
<evidence type="ECO:0000256" key="4">
    <source>
        <dbReference type="ARBA" id="ARBA00022989"/>
    </source>
</evidence>
<dbReference type="InterPro" id="IPR013783">
    <property type="entry name" value="Ig-like_fold"/>
</dbReference>
<dbReference type="InterPro" id="IPR015152">
    <property type="entry name" value="Growth/epo_recpt_lig-bind"/>
</dbReference>
<dbReference type="Pfam" id="PF12772">
    <property type="entry name" value="GHBP"/>
    <property type="match status" value="1"/>
</dbReference>
<reference evidence="12" key="1">
    <citation type="journal article" date="2023" name="Front. Mar. Sci.">
        <title>A new Merluccius polli reference genome to investigate the effects of global change in West African waters.</title>
        <authorList>
            <person name="Mateo J.L."/>
            <person name="Blanco-Fernandez C."/>
            <person name="Garcia-Vazquez E."/>
            <person name="Machado-Schiaffino G."/>
        </authorList>
    </citation>
    <scope>NUCLEOTIDE SEQUENCE</scope>
    <source>
        <strain evidence="12">C29</strain>
        <tissue evidence="12">Fin</tissue>
    </source>
</reference>
<evidence type="ECO:0000256" key="5">
    <source>
        <dbReference type="ARBA" id="ARBA00023136"/>
    </source>
</evidence>
<dbReference type="Pfam" id="PF09067">
    <property type="entry name" value="EpoR_lig-bind"/>
    <property type="match status" value="1"/>
</dbReference>
<feature type="region of interest" description="Disordered" evidence="8">
    <location>
        <begin position="461"/>
        <end position="481"/>
    </location>
</feature>
<evidence type="ECO:0000259" key="11">
    <source>
        <dbReference type="PROSITE" id="PS50853"/>
    </source>
</evidence>
<evidence type="ECO:0000256" key="7">
    <source>
        <dbReference type="ARBA" id="ARBA00023180"/>
    </source>
</evidence>